<proteinExistence type="predicted"/>
<dbReference type="Proteomes" id="UP000540423">
    <property type="component" value="Unassembled WGS sequence"/>
</dbReference>
<comment type="caution">
    <text evidence="1">The sequence shown here is derived from an EMBL/GenBank/DDBJ whole genome shotgun (WGS) entry which is preliminary data.</text>
</comment>
<dbReference type="AlphaFoldDB" id="A0A7X0HLZ7"/>
<protein>
    <submittedName>
        <fullName evidence="1">Uncharacterized protein</fullName>
    </submittedName>
</protein>
<accession>A0A7X0HLZ7</accession>
<organism evidence="1 2">
    <name type="scientific">Streptomyces candidus</name>
    <dbReference type="NCBI Taxonomy" id="67283"/>
    <lineage>
        <taxon>Bacteria</taxon>
        <taxon>Bacillati</taxon>
        <taxon>Actinomycetota</taxon>
        <taxon>Actinomycetes</taxon>
        <taxon>Kitasatosporales</taxon>
        <taxon>Streptomycetaceae</taxon>
        <taxon>Streptomyces</taxon>
    </lineage>
</organism>
<gene>
    <name evidence="1" type="ORF">HNQ79_006653</name>
</gene>
<dbReference type="EMBL" id="JACHEM010000040">
    <property type="protein sequence ID" value="MBB6440140.1"/>
    <property type="molecule type" value="Genomic_DNA"/>
</dbReference>
<reference evidence="1 2" key="1">
    <citation type="submission" date="2020-08" db="EMBL/GenBank/DDBJ databases">
        <title>Genomic Encyclopedia of Type Strains, Phase IV (KMG-IV): sequencing the most valuable type-strain genomes for metagenomic binning, comparative biology and taxonomic classification.</title>
        <authorList>
            <person name="Goeker M."/>
        </authorList>
    </citation>
    <scope>NUCLEOTIDE SEQUENCE [LARGE SCALE GENOMIC DNA]</scope>
    <source>
        <strain evidence="1 2">DSM 40141</strain>
    </source>
</reference>
<sequence length="70" mass="7577">MHDSGQPNTDYTINDAYQSQIPIRLRGAGAVESGKVADAGAVERVAVPPGIEAYEVERDHGRRPPPYRSS</sequence>
<keyword evidence="2" id="KW-1185">Reference proteome</keyword>
<evidence type="ECO:0000313" key="2">
    <source>
        <dbReference type="Proteomes" id="UP000540423"/>
    </source>
</evidence>
<name>A0A7X0HLZ7_9ACTN</name>
<evidence type="ECO:0000313" key="1">
    <source>
        <dbReference type="EMBL" id="MBB6440140.1"/>
    </source>
</evidence>